<protein>
    <recommendedName>
        <fullName evidence="11">FtsX-like permease family protein</fullName>
    </recommendedName>
</protein>
<dbReference type="Pfam" id="PF02687">
    <property type="entry name" value="FtsX"/>
    <property type="match status" value="1"/>
</dbReference>
<dbReference type="InterPro" id="IPR003838">
    <property type="entry name" value="ABC3_permease_C"/>
</dbReference>
<evidence type="ECO:0000256" key="5">
    <source>
        <dbReference type="ARBA" id="ARBA00023136"/>
    </source>
</evidence>
<comment type="subcellular location">
    <subcellularLocation>
        <location evidence="1">Cell membrane</location>
        <topology evidence="1">Multi-pass membrane protein</topology>
    </subcellularLocation>
</comment>
<evidence type="ECO:0000256" key="2">
    <source>
        <dbReference type="ARBA" id="ARBA00022475"/>
    </source>
</evidence>
<dbReference type="GO" id="GO:0022857">
    <property type="term" value="F:transmembrane transporter activity"/>
    <property type="evidence" value="ECO:0007669"/>
    <property type="project" value="TreeGrafter"/>
</dbReference>
<feature type="transmembrane region" description="Helical" evidence="7">
    <location>
        <begin position="340"/>
        <end position="364"/>
    </location>
</feature>
<reference evidence="10" key="2">
    <citation type="journal article" date="2010" name="Appl. Environ. Microbiol.">
        <title>Comparative analysis of acidobacterial genomic fragments from terrestrial and aquatic metagenomic libraries, with emphasis on acidobacteria subdivision 6.</title>
        <authorList>
            <person name="Kielak A.M."/>
            <person name="van Veen J.A."/>
            <person name="Kowalchuk G.A."/>
        </authorList>
    </citation>
    <scope>NUCLEOTIDE SEQUENCE</scope>
</reference>
<keyword evidence="2" id="KW-1003">Cell membrane</keyword>
<name>E3T702_9BACT</name>
<dbReference type="EMBL" id="GU260711">
    <property type="protein sequence ID" value="ADC36096.1"/>
    <property type="molecule type" value="Genomic_DNA"/>
</dbReference>
<evidence type="ECO:0000256" key="1">
    <source>
        <dbReference type="ARBA" id="ARBA00004651"/>
    </source>
</evidence>
<evidence type="ECO:0000256" key="7">
    <source>
        <dbReference type="SAM" id="Phobius"/>
    </source>
</evidence>
<dbReference type="PANTHER" id="PTHR30572:SF4">
    <property type="entry name" value="ABC TRANSPORTER PERMEASE YTRF"/>
    <property type="match status" value="1"/>
</dbReference>
<reference evidence="10" key="1">
    <citation type="submission" date="2009-12" db="EMBL/GenBank/DDBJ databases">
        <authorList>
            <person name="Kielak A."/>
            <person name="van Veen J.A."/>
            <person name="Kowalchuk G.A."/>
        </authorList>
    </citation>
    <scope>NUCLEOTIDE SEQUENCE</scope>
</reference>
<keyword evidence="3 7" id="KW-0812">Transmembrane</keyword>
<evidence type="ECO:0000313" key="10">
    <source>
        <dbReference type="EMBL" id="ADC36096.1"/>
    </source>
</evidence>
<proteinExistence type="inferred from homology"/>
<dbReference type="Pfam" id="PF12704">
    <property type="entry name" value="MacB_PCD"/>
    <property type="match status" value="1"/>
</dbReference>
<feature type="domain" description="MacB-like periplasmic core" evidence="9">
    <location>
        <begin position="26"/>
        <end position="256"/>
    </location>
</feature>
<comment type="similarity">
    <text evidence="6">Belongs to the ABC-4 integral membrane protein family.</text>
</comment>
<sequence>MRITTSLPYEVLKMSMESIRSHKFRSFLTILGIVVGVITAIVVASILTGMRNSIVAIVEEYGTNNIYAFHLSTGFGPRSRDERNRKPLTDDDATAILAQSTAVADVTTVAPSIGSFNGGFDDNLVYEGKNYRWALTDGVLPNQMQMTNLVLKSGRFISESDNYQRRHVLVVGVNCVEALFPGHEDEAVGKLVRMNSTTWEIIGVIEKRKAGFFGENEEDRKVMMPYRTARRDAPDRDEELIIIQAKPGQLTEATQEVEGILRQRREVKFGEPNNFDVKTADNFIAQFDGIIGGVGIAAIAISCLGLLVGGIGVMNIMLVSVTERTKEIGIRKAIGATKGAIVLQFLLEAMTLTFFGGVIGVVIAMGISNLIMLLIPSIPAQVPLWAIIAGLSVSVGVGLIFGVLPARKASRLDPIECLRYE</sequence>
<dbReference type="InterPro" id="IPR025857">
    <property type="entry name" value="MacB_PCD"/>
</dbReference>
<evidence type="ECO:0000256" key="3">
    <source>
        <dbReference type="ARBA" id="ARBA00022692"/>
    </source>
</evidence>
<dbReference type="PANTHER" id="PTHR30572">
    <property type="entry name" value="MEMBRANE COMPONENT OF TRANSPORTER-RELATED"/>
    <property type="match status" value="1"/>
</dbReference>
<feature type="transmembrane region" description="Helical" evidence="7">
    <location>
        <begin position="384"/>
        <end position="404"/>
    </location>
</feature>
<dbReference type="GO" id="GO:0005886">
    <property type="term" value="C:plasma membrane"/>
    <property type="evidence" value="ECO:0007669"/>
    <property type="project" value="UniProtKB-SubCell"/>
</dbReference>
<evidence type="ECO:0000259" key="8">
    <source>
        <dbReference type="Pfam" id="PF02687"/>
    </source>
</evidence>
<evidence type="ECO:0000259" key="9">
    <source>
        <dbReference type="Pfam" id="PF12704"/>
    </source>
</evidence>
<evidence type="ECO:0000256" key="6">
    <source>
        <dbReference type="ARBA" id="ARBA00038076"/>
    </source>
</evidence>
<dbReference type="InterPro" id="IPR050250">
    <property type="entry name" value="Macrolide_Exporter_MacB"/>
</dbReference>
<accession>E3T702</accession>
<feature type="domain" description="ABC3 transporter permease C-terminal" evidence="8">
    <location>
        <begin position="300"/>
        <end position="414"/>
    </location>
</feature>
<feature type="transmembrane region" description="Helical" evidence="7">
    <location>
        <begin position="24"/>
        <end position="47"/>
    </location>
</feature>
<keyword evidence="4 7" id="KW-1133">Transmembrane helix</keyword>
<organism evidence="10">
    <name type="scientific">uncultured bacterium 164</name>
    <dbReference type="NCBI Taxonomy" id="698382"/>
    <lineage>
        <taxon>Bacteria</taxon>
        <taxon>environmental samples</taxon>
    </lineage>
</organism>
<evidence type="ECO:0000256" key="4">
    <source>
        <dbReference type="ARBA" id="ARBA00022989"/>
    </source>
</evidence>
<evidence type="ECO:0008006" key="11">
    <source>
        <dbReference type="Google" id="ProtNLM"/>
    </source>
</evidence>
<dbReference type="AlphaFoldDB" id="E3T702"/>
<keyword evidence="5 7" id="KW-0472">Membrane</keyword>
<feature type="transmembrane region" description="Helical" evidence="7">
    <location>
        <begin position="290"/>
        <end position="319"/>
    </location>
</feature>